<evidence type="ECO:0000313" key="2">
    <source>
        <dbReference type="Proteomes" id="UP000004995"/>
    </source>
</evidence>
<dbReference type="EMBL" id="AGNK02005942">
    <property type="status" value="NOT_ANNOTATED_CDS"/>
    <property type="molecule type" value="Genomic_DNA"/>
</dbReference>
<sequence>MKGSINFTDIYRILVKKKPPMHAMITVEKIQHNTLTAKHLASGRLNFIDN</sequence>
<protein>
    <submittedName>
        <fullName evidence="1">Uncharacterized protein</fullName>
    </submittedName>
</protein>
<reference evidence="1" key="2">
    <citation type="submission" date="2018-08" db="UniProtKB">
        <authorList>
            <consortium name="EnsemblPlants"/>
        </authorList>
    </citation>
    <scope>IDENTIFICATION</scope>
    <source>
        <strain evidence="1">Yugu1</strain>
    </source>
</reference>
<name>K4AI04_SETIT</name>
<organism evidence="1 2">
    <name type="scientific">Setaria italica</name>
    <name type="common">Foxtail millet</name>
    <name type="synonym">Panicum italicum</name>
    <dbReference type="NCBI Taxonomy" id="4555"/>
    <lineage>
        <taxon>Eukaryota</taxon>
        <taxon>Viridiplantae</taxon>
        <taxon>Streptophyta</taxon>
        <taxon>Embryophyta</taxon>
        <taxon>Tracheophyta</taxon>
        <taxon>Spermatophyta</taxon>
        <taxon>Magnoliopsida</taxon>
        <taxon>Liliopsida</taxon>
        <taxon>Poales</taxon>
        <taxon>Poaceae</taxon>
        <taxon>PACMAD clade</taxon>
        <taxon>Panicoideae</taxon>
        <taxon>Panicodae</taxon>
        <taxon>Paniceae</taxon>
        <taxon>Cenchrinae</taxon>
        <taxon>Setaria</taxon>
    </lineage>
</organism>
<dbReference type="HOGENOM" id="CLU_3127879_0_0_1"/>
<proteinExistence type="predicted"/>
<dbReference type="Gramene" id="KQK90503">
    <property type="protein sequence ID" value="KQK90503"/>
    <property type="gene ID" value="SETIT_038511mg"/>
</dbReference>
<keyword evidence="2" id="KW-1185">Reference proteome</keyword>
<accession>K4AI04</accession>
<reference evidence="2" key="1">
    <citation type="journal article" date="2012" name="Nat. Biotechnol.">
        <title>Reference genome sequence of the model plant Setaria.</title>
        <authorList>
            <person name="Bennetzen J.L."/>
            <person name="Schmutz J."/>
            <person name="Wang H."/>
            <person name="Percifield R."/>
            <person name="Hawkins J."/>
            <person name="Pontaroli A.C."/>
            <person name="Estep M."/>
            <person name="Feng L."/>
            <person name="Vaughn J.N."/>
            <person name="Grimwood J."/>
            <person name="Jenkins J."/>
            <person name="Barry K."/>
            <person name="Lindquist E."/>
            <person name="Hellsten U."/>
            <person name="Deshpande S."/>
            <person name="Wang X."/>
            <person name="Wu X."/>
            <person name="Mitros T."/>
            <person name="Triplett J."/>
            <person name="Yang X."/>
            <person name="Ye C.Y."/>
            <person name="Mauro-Herrera M."/>
            <person name="Wang L."/>
            <person name="Li P."/>
            <person name="Sharma M."/>
            <person name="Sharma R."/>
            <person name="Ronald P.C."/>
            <person name="Panaud O."/>
            <person name="Kellogg E.A."/>
            <person name="Brutnell T.P."/>
            <person name="Doust A.N."/>
            <person name="Tuskan G.A."/>
            <person name="Rokhsar D."/>
            <person name="Devos K.M."/>
        </authorList>
    </citation>
    <scope>NUCLEOTIDE SEQUENCE [LARGE SCALE GENOMIC DNA]</scope>
    <source>
        <strain evidence="2">cv. Yugu1</strain>
    </source>
</reference>
<dbReference type="EnsemblPlants" id="KQK90503">
    <property type="protein sequence ID" value="KQK90503"/>
    <property type="gene ID" value="SETIT_038511mg"/>
</dbReference>
<dbReference type="AlphaFoldDB" id="K4AI04"/>
<dbReference type="Proteomes" id="UP000004995">
    <property type="component" value="Unassembled WGS sequence"/>
</dbReference>
<evidence type="ECO:0000313" key="1">
    <source>
        <dbReference type="EnsemblPlants" id="KQK90503"/>
    </source>
</evidence>
<dbReference type="InParanoid" id="K4AI04"/>